<dbReference type="Proteomes" id="UP000516437">
    <property type="component" value="Chromosome 5"/>
</dbReference>
<keyword evidence="2" id="KW-1185">Reference proteome</keyword>
<sequence length="222" mass="24518">MEPIRAVETQLVNAFPVASAGSVVVSLHNGPVLAQKLEVNFVLRLVALEGGEVNVEVEAAGVTCGALNASAEGAIEEPCGSAPPSPAAVVEGEGDVLELVQWARFWGVVYGVLLVLGGELGQPLVLQKRVGRLREDKTIIRSDLQGREPFFIFNIVDYTWPRQLKDNVIRHRVYNWRHPMCNGITTSWFHGLAHYRGDAGVHRPHCINYTKSHLSLRRQRAR</sequence>
<evidence type="ECO:0000313" key="1">
    <source>
        <dbReference type="EMBL" id="KAB1214451.1"/>
    </source>
</evidence>
<accession>A0A6A1VNH9</accession>
<dbReference type="EMBL" id="RXIC02000023">
    <property type="protein sequence ID" value="KAB1214451.1"/>
    <property type="molecule type" value="Genomic_DNA"/>
</dbReference>
<name>A0A6A1VNH9_9ROSI</name>
<evidence type="ECO:0000313" key="2">
    <source>
        <dbReference type="Proteomes" id="UP000516437"/>
    </source>
</evidence>
<reference evidence="1 2" key="1">
    <citation type="journal article" date="2019" name="Plant Biotechnol. J.">
        <title>The red bayberry genome and genetic basis of sex determination.</title>
        <authorList>
            <person name="Jia H.M."/>
            <person name="Jia H.J."/>
            <person name="Cai Q.L."/>
            <person name="Wang Y."/>
            <person name="Zhao H.B."/>
            <person name="Yang W.F."/>
            <person name="Wang G.Y."/>
            <person name="Li Y.H."/>
            <person name="Zhan D.L."/>
            <person name="Shen Y.T."/>
            <person name="Niu Q.F."/>
            <person name="Chang L."/>
            <person name="Qiu J."/>
            <person name="Zhao L."/>
            <person name="Xie H.B."/>
            <person name="Fu W.Y."/>
            <person name="Jin J."/>
            <person name="Li X.W."/>
            <person name="Jiao Y."/>
            <person name="Zhou C.C."/>
            <person name="Tu T."/>
            <person name="Chai C.Y."/>
            <person name="Gao J.L."/>
            <person name="Fan L.J."/>
            <person name="van de Weg E."/>
            <person name="Wang J.Y."/>
            <person name="Gao Z.S."/>
        </authorList>
    </citation>
    <scope>NUCLEOTIDE SEQUENCE [LARGE SCALE GENOMIC DNA]</scope>
    <source>
        <tissue evidence="1">Leaves</tissue>
    </source>
</reference>
<dbReference type="AlphaFoldDB" id="A0A6A1VNH9"/>
<gene>
    <name evidence="1" type="ORF">CJ030_MR5G005953</name>
</gene>
<comment type="caution">
    <text evidence="1">The sequence shown here is derived from an EMBL/GenBank/DDBJ whole genome shotgun (WGS) entry which is preliminary data.</text>
</comment>
<proteinExistence type="predicted"/>
<protein>
    <submittedName>
        <fullName evidence="1">Uncharacterized protein</fullName>
    </submittedName>
</protein>
<organism evidence="1 2">
    <name type="scientific">Morella rubra</name>
    <name type="common">Chinese bayberry</name>
    <dbReference type="NCBI Taxonomy" id="262757"/>
    <lineage>
        <taxon>Eukaryota</taxon>
        <taxon>Viridiplantae</taxon>
        <taxon>Streptophyta</taxon>
        <taxon>Embryophyta</taxon>
        <taxon>Tracheophyta</taxon>
        <taxon>Spermatophyta</taxon>
        <taxon>Magnoliopsida</taxon>
        <taxon>eudicotyledons</taxon>
        <taxon>Gunneridae</taxon>
        <taxon>Pentapetalae</taxon>
        <taxon>rosids</taxon>
        <taxon>fabids</taxon>
        <taxon>Fagales</taxon>
        <taxon>Myricaceae</taxon>
        <taxon>Morella</taxon>
    </lineage>
</organism>